<keyword evidence="2 5" id="KW-0645">Protease</keyword>
<dbReference type="OrthoDB" id="9804926at2"/>
<dbReference type="NCBIfam" id="TIGR01543">
    <property type="entry name" value="proheadase_HK97"/>
    <property type="match status" value="1"/>
</dbReference>
<keyword evidence="6" id="KW-1185">Reference proteome</keyword>
<keyword evidence="3" id="KW-0378">Hydrolase</keyword>
<dbReference type="Proteomes" id="UP000024816">
    <property type="component" value="Unassembled WGS sequence"/>
</dbReference>
<dbReference type="RefSeq" id="WP_035579091.1">
    <property type="nucleotide sequence ID" value="NZ_ARYJ01000003.1"/>
</dbReference>
<evidence type="ECO:0000313" key="6">
    <source>
        <dbReference type="Proteomes" id="UP000024816"/>
    </source>
</evidence>
<evidence type="ECO:0000313" key="5">
    <source>
        <dbReference type="EMBL" id="KCZ89564.1"/>
    </source>
</evidence>
<name>A0A059FG22_9PROT</name>
<dbReference type="EMBL" id="ARYJ01000003">
    <property type="protein sequence ID" value="KCZ89564.1"/>
    <property type="molecule type" value="Genomic_DNA"/>
</dbReference>
<dbReference type="AlphaFoldDB" id="A0A059FG22"/>
<dbReference type="STRING" id="1280952.HJA_04912"/>
<evidence type="ECO:0000256" key="3">
    <source>
        <dbReference type="ARBA" id="ARBA00022801"/>
    </source>
</evidence>
<evidence type="ECO:0000256" key="2">
    <source>
        <dbReference type="ARBA" id="ARBA00022670"/>
    </source>
</evidence>
<dbReference type="GO" id="GO:0006508">
    <property type="term" value="P:proteolysis"/>
    <property type="evidence" value="ECO:0007669"/>
    <property type="project" value="UniProtKB-KW"/>
</dbReference>
<feature type="domain" description="Prohead serine protease" evidence="4">
    <location>
        <begin position="5"/>
        <end position="124"/>
    </location>
</feature>
<protein>
    <submittedName>
        <fullName evidence="5">Phage prohead protease HK97 family protein</fullName>
    </submittedName>
</protein>
<dbReference type="PATRIC" id="fig|1280952.3.peg.973"/>
<keyword evidence="1" id="KW-1188">Viral release from host cell</keyword>
<proteinExistence type="predicted"/>
<dbReference type="Pfam" id="PF04586">
    <property type="entry name" value="Peptidase_S78"/>
    <property type="match status" value="1"/>
</dbReference>
<comment type="caution">
    <text evidence="5">The sequence shown here is derived from an EMBL/GenBank/DDBJ whole genome shotgun (WGS) entry which is preliminary data.</text>
</comment>
<accession>A0A059FG22</accession>
<organism evidence="5 6">
    <name type="scientific">Hyphomonas jannaschiana VP2</name>
    <dbReference type="NCBI Taxonomy" id="1280952"/>
    <lineage>
        <taxon>Bacteria</taxon>
        <taxon>Pseudomonadati</taxon>
        <taxon>Pseudomonadota</taxon>
        <taxon>Alphaproteobacteria</taxon>
        <taxon>Hyphomonadales</taxon>
        <taxon>Hyphomonadaceae</taxon>
        <taxon>Hyphomonas</taxon>
    </lineage>
</organism>
<dbReference type="GO" id="GO:0008233">
    <property type="term" value="F:peptidase activity"/>
    <property type="evidence" value="ECO:0007669"/>
    <property type="project" value="UniProtKB-KW"/>
</dbReference>
<dbReference type="InterPro" id="IPR054613">
    <property type="entry name" value="Peptidase_S78_dom"/>
</dbReference>
<reference evidence="5 6" key="1">
    <citation type="journal article" date="2014" name="Antonie Van Leeuwenhoek">
        <title>Hyphomonas beringensis sp. nov. and Hyphomonas chukchiensis sp. nov., isolated from surface seawater of the Bering Sea and Chukchi Sea.</title>
        <authorList>
            <person name="Li C."/>
            <person name="Lai Q."/>
            <person name="Li G."/>
            <person name="Dong C."/>
            <person name="Wang J."/>
            <person name="Liao Y."/>
            <person name="Shao Z."/>
        </authorList>
    </citation>
    <scope>NUCLEOTIDE SEQUENCE [LARGE SCALE GENOMIC DNA]</scope>
    <source>
        <strain evidence="5 6">VP2</strain>
    </source>
</reference>
<dbReference type="SUPFAM" id="SSF50789">
    <property type="entry name" value="Herpes virus serine proteinase, assemblin"/>
    <property type="match status" value="1"/>
</dbReference>
<evidence type="ECO:0000259" key="4">
    <source>
        <dbReference type="Pfam" id="PF04586"/>
    </source>
</evidence>
<dbReference type="InterPro" id="IPR006433">
    <property type="entry name" value="Prohead_protease"/>
</dbReference>
<sequence>MSELLIEGYAALFGIPDQSGDVVRAGAFAHSLRSGAALPMLLQHRQGALAGRWTRITEDGRGLFMRGLIEKPGVQQLVREGLSGLSIGFRPRLWKPLPGGGRELIEVDLVEVSLVQAPMQVRARFGVVGAETRAA</sequence>
<evidence type="ECO:0000256" key="1">
    <source>
        <dbReference type="ARBA" id="ARBA00022612"/>
    </source>
</evidence>
<gene>
    <name evidence="5" type="ORF">HJA_04912</name>
</gene>
<dbReference type="eggNOG" id="COG3740">
    <property type="taxonomic scope" value="Bacteria"/>
</dbReference>